<dbReference type="InterPro" id="IPR036957">
    <property type="entry name" value="Znf_PARP_sf"/>
</dbReference>
<evidence type="ECO:0000256" key="1">
    <source>
        <dbReference type="ARBA" id="ARBA00004123"/>
    </source>
</evidence>
<reference evidence="7 8" key="1">
    <citation type="journal article" date="2018" name="Sci. Data">
        <title>The draft genome sequence of cork oak.</title>
        <authorList>
            <person name="Ramos A.M."/>
            <person name="Usie A."/>
            <person name="Barbosa P."/>
            <person name="Barros P.M."/>
            <person name="Capote T."/>
            <person name="Chaves I."/>
            <person name="Simoes F."/>
            <person name="Abreu I."/>
            <person name="Carrasquinho I."/>
            <person name="Faro C."/>
            <person name="Guimaraes J.B."/>
            <person name="Mendonca D."/>
            <person name="Nobrega F."/>
            <person name="Rodrigues L."/>
            <person name="Saibo N.J.M."/>
            <person name="Varela M.C."/>
            <person name="Egas C."/>
            <person name="Matos J."/>
            <person name="Miguel C.M."/>
            <person name="Oliveira M.M."/>
            <person name="Ricardo C.P."/>
            <person name="Goncalves S."/>
        </authorList>
    </citation>
    <scope>NUCLEOTIDE SEQUENCE [LARGE SCALE GENOMIC DNA]</scope>
    <source>
        <strain evidence="8">cv. HL8</strain>
    </source>
</reference>
<dbReference type="AlphaFoldDB" id="A0AAW0KK86"/>
<feature type="domain" description="PARP-type" evidence="6">
    <location>
        <begin position="10"/>
        <end position="93"/>
    </location>
</feature>
<dbReference type="SMART" id="SM01336">
    <property type="entry name" value="zf-PARP"/>
    <property type="match status" value="1"/>
</dbReference>
<dbReference type="Gene3D" id="3.30.1740.10">
    <property type="entry name" value="Zinc finger, PARP-type"/>
    <property type="match status" value="2"/>
</dbReference>
<dbReference type="Pfam" id="PF00645">
    <property type="entry name" value="zf-PARP"/>
    <property type="match status" value="1"/>
</dbReference>
<evidence type="ECO:0000256" key="5">
    <source>
        <dbReference type="ARBA" id="ARBA00023242"/>
    </source>
</evidence>
<keyword evidence="4" id="KW-0862">Zinc</keyword>
<dbReference type="EMBL" id="PKMF04000290">
    <property type="protein sequence ID" value="KAK7839130.1"/>
    <property type="molecule type" value="Genomic_DNA"/>
</dbReference>
<accession>A0AAW0KK86</accession>
<dbReference type="GO" id="GO:0003677">
    <property type="term" value="F:DNA binding"/>
    <property type="evidence" value="ECO:0007669"/>
    <property type="project" value="InterPro"/>
</dbReference>
<dbReference type="GO" id="GO:0005634">
    <property type="term" value="C:nucleus"/>
    <property type="evidence" value="ECO:0007669"/>
    <property type="project" value="UniProtKB-SubCell"/>
</dbReference>
<evidence type="ECO:0000313" key="8">
    <source>
        <dbReference type="Proteomes" id="UP000237347"/>
    </source>
</evidence>
<sequence length="131" mass="14558">MASLGVQKAWKAEYAKSSRSSCKTCKTPIDKEVLRLGKMVQATQFDGFMPMWNHASCILKKAKQIKSIDDVEGIELLRWEDQQKIRKYVEGGGPSTPDTSAVPTAQYGIEVSQTSRATCKHCSQKIMKGES</sequence>
<keyword evidence="2" id="KW-0479">Metal-binding</keyword>
<feature type="domain" description="PARP-type" evidence="6">
    <location>
        <begin position="107"/>
        <end position="131"/>
    </location>
</feature>
<comment type="subcellular location">
    <subcellularLocation>
        <location evidence="1">Nucleus</location>
    </subcellularLocation>
</comment>
<dbReference type="FunFam" id="3.30.1740.10:FF:000004">
    <property type="entry name" value="Poly [ADP-ribose] polymerase"/>
    <property type="match status" value="1"/>
</dbReference>
<evidence type="ECO:0000256" key="4">
    <source>
        <dbReference type="ARBA" id="ARBA00022833"/>
    </source>
</evidence>
<evidence type="ECO:0000259" key="6">
    <source>
        <dbReference type="PROSITE" id="PS50064"/>
    </source>
</evidence>
<proteinExistence type="predicted"/>
<evidence type="ECO:0000256" key="2">
    <source>
        <dbReference type="ARBA" id="ARBA00022723"/>
    </source>
</evidence>
<comment type="caution">
    <text evidence="7">The sequence shown here is derived from an EMBL/GenBank/DDBJ whole genome shotgun (WGS) entry which is preliminary data.</text>
</comment>
<gene>
    <name evidence="7" type="primary">PARP1_0</name>
    <name evidence="7" type="ORF">CFP56_018711</name>
</gene>
<dbReference type="PROSITE" id="PS50064">
    <property type="entry name" value="ZF_PARP_2"/>
    <property type="match status" value="2"/>
</dbReference>
<dbReference type="SUPFAM" id="SSF57716">
    <property type="entry name" value="Glucocorticoid receptor-like (DNA-binding domain)"/>
    <property type="match status" value="2"/>
</dbReference>
<dbReference type="InterPro" id="IPR001510">
    <property type="entry name" value="Znf_PARP"/>
</dbReference>
<protein>
    <submittedName>
        <fullName evidence="7">Poly [adp-ribose] polymerase 1</fullName>
    </submittedName>
</protein>
<name>A0AAW0KK86_QUESU</name>
<dbReference type="Proteomes" id="UP000237347">
    <property type="component" value="Unassembled WGS sequence"/>
</dbReference>
<evidence type="ECO:0000313" key="7">
    <source>
        <dbReference type="EMBL" id="KAK7839130.1"/>
    </source>
</evidence>
<evidence type="ECO:0000256" key="3">
    <source>
        <dbReference type="ARBA" id="ARBA00022771"/>
    </source>
</evidence>
<organism evidence="7 8">
    <name type="scientific">Quercus suber</name>
    <name type="common">Cork oak</name>
    <dbReference type="NCBI Taxonomy" id="58331"/>
    <lineage>
        <taxon>Eukaryota</taxon>
        <taxon>Viridiplantae</taxon>
        <taxon>Streptophyta</taxon>
        <taxon>Embryophyta</taxon>
        <taxon>Tracheophyta</taxon>
        <taxon>Spermatophyta</taxon>
        <taxon>Magnoliopsida</taxon>
        <taxon>eudicotyledons</taxon>
        <taxon>Gunneridae</taxon>
        <taxon>Pentapetalae</taxon>
        <taxon>rosids</taxon>
        <taxon>fabids</taxon>
        <taxon>Fagales</taxon>
        <taxon>Fagaceae</taxon>
        <taxon>Quercus</taxon>
    </lineage>
</organism>
<keyword evidence="3" id="KW-0863">Zinc-finger</keyword>
<dbReference type="GO" id="GO:0008270">
    <property type="term" value="F:zinc ion binding"/>
    <property type="evidence" value="ECO:0007669"/>
    <property type="project" value="UniProtKB-KW"/>
</dbReference>
<keyword evidence="5" id="KW-0539">Nucleus</keyword>
<keyword evidence="8" id="KW-1185">Reference proteome</keyword>